<dbReference type="InterPro" id="IPR046840">
    <property type="entry name" value="SpoIVA_C"/>
</dbReference>
<evidence type="ECO:0000313" key="6">
    <source>
        <dbReference type="Proteomes" id="UP000216024"/>
    </source>
</evidence>
<keyword evidence="1" id="KW-0749">Sporulation</keyword>
<dbReference type="InterPro" id="IPR014201">
    <property type="entry name" value="Spore_IV_A"/>
</dbReference>
<evidence type="ECO:0000259" key="4">
    <source>
        <dbReference type="Pfam" id="PF20439"/>
    </source>
</evidence>
<comment type="caution">
    <text evidence="5">The sequence shown here is derived from an EMBL/GenBank/DDBJ whole genome shotgun (WGS) entry which is preliminary data.</text>
</comment>
<evidence type="ECO:0000313" key="5">
    <source>
        <dbReference type="EMBL" id="PAB58847.1"/>
    </source>
</evidence>
<dbReference type="AlphaFoldDB" id="A0A267MHA3"/>
<proteinExistence type="predicted"/>
<dbReference type="GO" id="GO:0016887">
    <property type="term" value="F:ATP hydrolysis activity"/>
    <property type="evidence" value="ECO:0007669"/>
    <property type="project" value="InterPro"/>
</dbReference>
<dbReference type="SUPFAM" id="SSF52540">
    <property type="entry name" value="P-loop containing nucleoside triphosphate hydrolases"/>
    <property type="match status" value="1"/>
</dbReference>
<comment type="function">
    <text evidence="1">ATPase. Has a role at an early stage in the morphogenesis of the spore coat.</text>
</comment>
<dbReference type="GO" id="GO:0005737">
    <property type="term" value="C:cytoplasm"/>
    <property type="evidence" value="ECO:0007669"/>
    <property type="project" value="UniProtKB-SubCell"/>
</dbReference>
<feature type="domain" description="Sporulation stage IV protein A C-terminal" evidence="4">
    <location>
        <begin position="417"/>
        <end position="492"/>
    </location>
</feature>
<dbReference type="NCBIfam" id="TIGR02836">
    <property type="entry name" value="spore_IV_A"/>
    <property type="match status" value="1"/>
</dbReference>
<name>A0A267MHA3_9FIRM</name>
<organism evidence="5 6">
    <name type="scientific">Anaeromicrobium sediminis</name>
    <dbReference type="NCBI Taxonomy" id="1478221"/>
    <lineage>
        <taxon>Bacteria</taxon>
        <taxon>Bacillati</taxon>
        <taxon>Bacillota</taxon>
        <taxon>Clostridia</taxon>
        <taxon>Peptostreptococcales</taxon>
        <taxon>Thermotaleaceae</taxon>
        <taxon>Anaeromicrobium</taxon>
    </lineage>
</organism>
<accession>A0A267MHA3</accession>
<dbReference type="InterPro" id="IPR046841">
    <property type="entry name" value="SpoIVA_middle"/>
</dbReference>
<dbReference type="Gene3D" id="3.40.50.300">
    <property type="entry name" value="P-loop containing nucleotide triphosphate hydrolases"/>
    <property type="match status" value="1"/>
</dbReference>
<keyword evidence="1" id="KW-0547">Nucleotide-binding</keyword>
<dbReference type="InterPro" id="IPR046842">
    <property type="entry name" value="SpoIVA_ATPase"/>
</dbReference>
<dbReference type="Pfam" id="PF20438">
    <property type="entry name" value="SpoIVA_middle"/>
    <property type="match status" value="1"/>
</dbReference>
<dbReference type="PIRSF" id="PIRSF007466">
    <property type="entry name" value="SpoIVA"/>
    <property type="match status" value="1"/>
</dbReference>
<feature type="domain" description="Stage IV sporulation protein A middle" evidence="3">
    <location>
        <begin position="238"/>
        <end position="416"/>
    </location>
</feature>
<dbReference type="RefSeq" id="WP_095134201.1">
    <property type="nucleotide sequence ID" value="NZ_NIBG01000011.1"/>
</dbReference>
<dbReference type="OrthoDB" id="9761464at2"/>
<keyword evidence="1" id="KW-0067">ATP-binding</keyword>
<evidence type="ECO:0000256" key="1">
    <source>
        <dbReference type="PIRNR" id="PIRNR007466"/>
    </source>
</evidence>
<dbReference type="Pfam" id="PF20439">
    <property type="entry name" value="SpoIVA_C"/>
    <property type="match status" value="1"/>
</dbReference>
<gene>
    <name evidence="5" type="primary">spoIVA</name>
    <name evidence="5" type="ORF">CCE28_13210</name>
</gene>
<comment type="catalytic activity">
    <reaction evidence="1">
        <text>ATP + H2O = ADP + phosphate + H(+)</text>
        <dbReference type="Rhea" id="RHEA:13065"/>
        <dbReference type="ChEBI" id="CHEBI:15377"/>
        <dbReference type="ChEBI" id="CHEBI:15378"/>
        <dbReference type="ChEBI" id="CHEBI:30616"/>
        <dbReference type="ChEBI" id="CHEBI:43474"/>
        <dbReference type="ChEBI" id="CHEBI:456216"/>
    </reaction>
</comment>
<reference evidence="5 6" key="1">
    <citation type="submission" date="2017-06" db="EMBL/GenBank/DDBJ databases">
        <title>Draft genome sequence of anaerobic fermentative bacterium Anaeromicrobium sediminis DY2726D isolated from West Pacific Ocean sediments.</title>
        <authorList>
            <person name="Zeng X."/>
        </authorList>
    </citation>
    <scope>NUCLEOTIDE SEQUENCE [LARGE SCALE GENOMIC DNA]</scope>
    <source>
        <strain evidence="5 6">DY2726D</strain>
    </source>
</reference>
<evidence type="ECO:0000259" key="2">
    <source>
        <dbReference type="Pfam" id="PF09547"/>
    </source>
</evidence>
<dbReference type="EC" id="3.6.1.-" evidence="1"/>
<sequence>MENFDIYRDIAERTQGDIYIGVVGPVRTGKSTFIKRFMDLMVIPNIENAHMRERAKDELPQSGAGRTIMTTEPKFVPNEAVQLSIDENANVKVRLVDCVGYLVDGAIGYEEEGKPRMVKTPWYDKEIPFAEAAEIGTKKVITDHSTIGLVILTDGTVTDIDRNKYIQAENRVMEELKSLNKPFVIVLNSLNPHGEMALELKEQLEEKYKVPVVVADCAKMDMAHINEILKNVLFEFPIREINISLPGWMDGLDSDHWVKKDIMKLVRDWSNDVRNINDIKNNMDGFKDVDIISEALLNNIQLGKGVTNIDMKAKEGMFYSVLEEITGHKIDGDHELLGLITEFSRAKREFDRVETALNDVRETGYGLVPPSLKELELEEPEIFKHGNRFGVKLRANAPSLHIIRADIATEVSPIVGTEKQSEELVKYLLDEFESDPTKIWETNMFGKSLHDMVKEQLQHKLYTMPDDARSKMQKTLQKIINDGNNGLICIIL</sequence>
<keyword evidence="1" id="KW-0378">Hydrolase</keyword>
<dbReference type="Pfam" id="PF09547">
    <property type="entry name" value="SpoIVA_ATPase"/>
    <property type="match status" value="1"/>
</dbReference>
<evidence type="ECO:0000259" key="3">
    <source>
        <dbReference type="Pfam" id="PF20438"/>
    </source>
</evidence>
<keyword evidence="6" id="KW-1185">Reference proteome</keyword>
<comment type="subcellular location">
    <subcellularLocation>
        <location evidence="1">Cytoplasm</location>
    </subcellularLocation>
</comment>
<dbReference type="CDD" id="cd00882">
    <property type="entry name" value="Ras_like_GTPase"/>
    <property type="match status" value="1"/>
</dbReference>
<dbReference type="Proteomes" id="UP000216024">
    <property type="component" value="Unassembled WGS sequence"/>
</dbReference>
<protein>
    <recommendedName>
        <fullName evidence="1">Stage IV sporulation protein A</fullName>
        <ecNumber evidence="1">3.6.1.-</ecNumber>
    </recommendedName>
    <alternativeName>
        <fullName evidence="1">Coat morphogenetic protein SpoIVA</fullName>
    </alternativeName>
</protein>
<dbReference type="GO" id="GO:0030435">
    <property type="term" value="P:sporulation resulting in formation of a cellular spore"/>
    <property type="evidence" value="ECO:0007669"/>
    <property type="project" value="UniProtKB-KW"/>
</dbReference>
<dbReference type="InterPro" id="IPR027417">
    <property type="entry name" value="P-loop_NTPase"/>
</dbReference>
<dbReference type="EMBL" id="NIBG01000011">
    <property type="protein sequence ID" value="PAB58847.1"/>
    <property type="molecule type" value="Genomic_DNA"/>
</dbReference>
<feature type="domain" description="Stage IV sporulation protein A ATPase" evidence="2">
    <location>
        <begin position="1"/>
        <end position="237"/>
    </location>
</feature>
<dbReference type="GO" id="GO:0005524">
    <property type="term" value="F:ATP binding"/>
    <property type="evidence" value="ECO:0007669"/>
    <property type="project" value="UniProtKB-KW"/>
</dbReference>
<keyword evidence="1" id="KW-0963">Cytoplasm</keyword>